<name>A0ABU0J102_9HYPH</name>
<dbReference type="NCBIfam" id="NF011457">
    <property type="entry name" value="PRK14875.1"/>
    <property type="match status" value="1"/>
</dbReference>
<evidence type="ECO:0000313" key="7">
    <source>
        <dbReference type="Proteomes" id="UP001242480"/>
    </source>
</evidence>
<dbReference type="InterPro" id="IPR029058">
    <property type="entry name" value="AB_hydrolase_fold"/>
</dbReference>
<organism evidence="6 7">
    <name type="scientific">Labrys wisconsinensis</name>
    <dbReference type="NCBI Taxonomy" id="425677"/>
    <lineage>
        <taxon>Bacteria</taxon>
        <taxon>Pseudomonadati</taxon>
        <taxon>Pseudomonadota</taxon>
        <taxon>Alphaproteobacteria</taxon>
        <taxon>Hyphomicrobiales</taxon>
        <taxon>Xanthobacteraceae</taxon>
        <taxon>Labrys</taxon>
    </lineage>
</organism>
<gene>
    <name evidence="6" type="ORF">QO011_000924</name>
</gene>
<dbReference type="EC" id="2.3.1.12" evidence="6"/>
<dbReference type="PROSITE" id="PS50968">
    <property type="entry name" value="BIOTINYL_LIPOYL"/>
    <property type="match status" value="1"/>
</dbReference>
<dbReference type="EMBL" id="JAUSVX010000001">
    <property type="protein sequence ID" value="MDQ0467929.1"/>
    <property type="molecule type" value="Genomic_DNA"/>
</dbReference>
<dbReference type="InterPro" id="IPR003016">
    <property type="entry name" value="2-oxoA_DH_lipoyl-BS"/>
</dbReference>
<dbReference type="InterPro" id="IPR036625">
    <property type="entry name" value="E3-bd_dom_sf"/>
</dbReference>
<dbReference type="PROSITE" id="PS51826">
    <property type="entry name" value="PSBD"/>
    <property type="match status" value="1"/>
</dbReference>
<proteinExistence type="inferred from homology"/>
<feature type="domain" description="Lipoyl-binding" evidence="4">
    <location>
        <begin position="2"/>
        <end position="78"/>
    </location>
</feature>
<sequence>MATDVTLAGGAGEYMESATVVAWNAAPGAAVKAGEVIAVVETAKAATEIEAPCDGVLTEILAEVGAEVGIGAVLGRIGTAVEAPPPAMAVASAPTLPVRPAAEEPAGPEPGRVVASPLARRLAAQNGIDLAALTGTGPQGRIKSRDVERALAAGQARPASPIFARPAAVAPPHAAPAPIVLIHGFGSNAGAWHALLPRLSPAFATVRIELPGHGRQARRAGDIGGLIDSVLADLDAAGISAAHLVGHSLGGAVAAELAASGAFEAASLTLLAPAGLGPEIDGAFLDGFLRAREPASLKPWLVRLTADPAALPAGFAAAILRERTLSGLAEAQAALARALFPDGTQALDIRAALQRSAVPTRVLWGSADAIIPARHADSLRGAVAVHRLDGVGHMPHVEAPDLVARLVLETCRAAAFTLGNAAPPD</sequence>
<keyword evidence="7" id="KW-1185">Reference proteome</keyword>
<dbReference type="Gene3D" id="2.40.50.100">
    <property type="match status" value="1"/>
</dbReference>
<comment type="caution">
    <text evidence="6">The sequence shown here is derived from an EMBL/GenBank/DDBJ whole genome shotgun (WGS) entry which is preliminary data.</text>
</comment>
<dbReference type="InterPro" id="IPR000073">
    <property type="entry name" value="AB_hydrolase_1"/>
</dbReference>
<comment type="cofactor">
    <cofactor evidence="1">
        <name>(R)-lipoate</name>
        <dbReference type="ChEBI" id="CHEBI:83088"/>
    </cofactor>
</comment>
<evidence type="ECO:0000256" key="1">
    <source>
        <dbReference type="ARBA" id="ARBA00001938"/>
    </source>
</evidence>
<keyword evidence="6" id="KW-0012">Acyltransferase</keyword>
<dbReference type="Gene3D" id="4.10.320.10">
    <property type="entry name" value="E3-binding domain"/>
    <property type="match status" value="1"/>
</dbReference>
<dbReference type="SUPFAM" id="SSF51230">
    <property type="entry name" value="Single hybrid motif"/>
    <property type="match status" value="1"/>
</dbReference>
<dbReference type="GO" id="GO:0004742">
    <property type="term" value="F:dihydrolipoyllysine-residue acetyltransferase activity"/>
    <property type="evidence" value="ECO:0007669"/>
    <property type="project" value="UniProtKB-EC"/>
</dbReference>
<dbReference type="InterPro" id="IPR050266">
    <property type="entry name" value="AB_hydrolase_sf"/>
</dbReference>
<dbReference type="SUPFAM" id="SSF47005">
    <property type="entry name" value="Peripheral subunit-binding domain of 2-oxo acid dehydrogenase complex"/>
    <property type="match status" value="1"/>
</dbReference>
<dbReference type="Proteomes" id="UP001242480">
    <property type="component" value="Unassembled WGS sequence"/>
</dbReference>
<evidence type="ECO:0000259" key="5">
    <source>
        <dbReference type="PROSITE" id="PS51826"/>
    </source>
</evidence>
<dbReference type="Gene3D" id="3.40.50.1820">
    <property type="entry name" value="alpha/beta hydrolase"/>
    <property type="match status" value="1"/>
</dbReference>
<keyword evidence="6" id="KW-0670">Pyruvate</keyword>
<dbReference type="PANTHER" id="PTHR43798:SF5">
    <property type="entry name" value="MONOACYLGLYCEROL LIPASE ABHD6"/>
    <property type="match status" value="1"/>
</dbReference>
<comment type="similarity">
    <text evidence="2">Belongs to the 2-oxoacid dehydrogenase family.</text>
</comment>
<accession>A0ABU0J102</accession>
<dbReference type="PROSITE" id="PS00189">
    <property type="entry name" value="LIPOYL"/>
    <property type="match status" value="1"/>
</dbReference>
<dbReference type="InterPro" id="IPR004167">
    <property type="entry name" value="PSBD"/>
</dbReference>
<dbReference type="PANTHER" id="PTHR43798">
    <property type="entry name" value="MONOACYLGLYCEROL LIPASE"/>
    <property type="match status" value="1"/>
</dbReference>
<protein>
    <submittedName>
        <fullName evidence="6">Pyruvate dehydrogenase E2 component (Dihydrolipoamide acetyltransferase)</fullName>
        <ecNumber evidence="6">2.3.1.12</ecNumber>
    </submittedName>
</protein>
<evidence type="ECO:0000256" key="3">
    <source>
        <dbReference type="ARBA" id="ARBA00022823"/>
    </source>
</evidence>
<dbReference type="Pfam" id="PF00364">
    <property type="entry name" value="Biotin_lipoyl"/>
    <property type="match status" value="1"/>
</dbReference>
<keyword evidence="6" id="KW-0808">Transferase</keyword>
<evidence type="ECO:0000259" key="4">
    <source>
        <dbReference type="PROSITE" id="PS50968"/>
    </source>
</evidence>
<dbReference type="Pfam" id="PF12697">
    <property type="entry name" value="Abhydrolase_6"/>
    <property type="match status" value="1"/>
</dbReference>
<keyword evidence="3" id="KW-0450">Lipoyl</keyword>
<dbReference type="InterPro" id="IPR011053">
    <property type="entry name" value="Single_hybrid_motif"/>
</dbReference>
<dbReference type="InterPro" id="IPR000089">
    <property type="entry name" value="Biotin_lipoyl"/>
</dbReference>
<dbReference type="RefSeq" id="WP_307268281.1">
    <property type="nucleotide sequence ID" value="NZ_JAUSVX010000001.1"/>
</dbReference>
<dbReference type="CDD" id="cd06849">
    <property type="entry name" value="lipoyl_domain"/>
    <property type="match status" value="1"/>
</dbReference>
<evidence type="ECO:0000256" key="2">
    <source>
        <dbReference type="ARBA" id="ARBA00007317"/>
    </source>
</evidence>
<dbReference type="PRINTS" id="PR00111">
    <property type="entry name" value="ABHYDROLASE"/>
</dbReference>
<reference evidence="6 7" key="1">
    <citation type="submission" date="2023-07" db="EMBL/GenBank/DDBJ databases">
        <title>Genomic Encyclopedia of Type Strains, Phase IV (KMG-IV): sequencing the most valuable type-strain genomes for metagenomic binning, comparative biology and taxonomic classification.</title>
        <authorList>
            <person name="Goeker M."/>
        </authorList>
    </citation>
    <scope>NUCLEOTIDE SEQUENCE [LARGE SCALE GENOMIC DNA]</scope>
    <source>
        <strain evidence="6 7">DSM 19619</strain>
    </source>
</reference>
<dbReference type="SUPFAM" id="SSF53474">
    <property type="entry name" value="alpha/beta-Hydrolases"/>
    <property type="match status" value="1"/>
</dbReference>
<dbReference type="Pfam" id="PF02817">
    <property type="entry name" value="E3_binding"/>
    <property type="match status" value="1"/>
</dbReference>
<evidence type="ECO:0000313" key="6">
    <source>
        <dbReference type="EMBL" id="MDQ0467929.1"/>
    </source>
</evidence>
<feature type="domain" description="Peripheral subunit-binding (PSBD)" evidence="5">
    <location>
        <begin position="114"/>
        <end position="151"/>
    </location>
</feature>